<dbReference type="InterPro" id="IPR013783">
    <property type="entry name" value="Ig-like_fold"/>
</dbReference>
<dbReference type="InterPro" id="IPR017900">
    <property type="entry name" value="4Fe4S_Fe_S_CS"/>
</dbReference>
<dbReference type="SUPFAM" id="SSF54862">
    <property type="entry name" value="4Fe-4S ferredoxins"/>
    <property type="match status" value="1"/>
</dbReference>
<evidence type="ECO:0000256" key="7">
    <source>
        <dbReference type="SAM" id="Phobius"/>
    </source>
</evidence>
<dbReference type="AlphaFoldDB" id="A0A2R5FB69"/>
<evidence type="ECO:0000256" key="6">
    <source>
        <dbReference type="ARBA" id="ARBA00023014"/>
    </source>
</evidence>
<dbReference type="InterPro" id="IPR009051">
    <property type="entry name" value="Helical_ferredxn"/>
</dbReference>
<dbReference type="Pfam" id="PF13746">
    <property type="entry name" value="Fer4_18"/>
    <property type="match status" value="1"/>
</dbReference>
<keyword evidence="7" id="KW-0472">Membrane</keyword>
<dbReference type="Proteomes" id="UP000245081">
    <property type="component" value="Unassembled WGS sequence"/>
</dbReference>
<reference evidence="9 10" key="1">
    <citation type="journal article" date="2018" name="Environ. Microbiol.">
        <title>Isolation and genomic characterization of Novimethylophilus kurashikiensis gen. nov. sp. nov., a new lanthanide-dependent methylotrophic species of Methylophilaceae.</title>
        <authorList>
            <person name="Lv H."/>
            <person name="Sahin N."/>
            <person name="Tani A."/>
        </authorList>
    </citation>
    <scope>NUCLEOTIDE SEQUENCE [LARGE SCALE GENOMIC DNA]</scope>
    <source>
        <strain evidence="9 10">La2-4</strain>
    </source>
</reference>
<dbReference type="PROSITE" id="PS00198">
    <property type="entry name" value="4FE4S_FER_1"/>
    <property type="match status" value="1"/>
</dbReference>
<accession>A0A2R5FB69</accession>
<feature type="transmembrane region" description="Helical" evidence="7">
    <location>
        <begin position="185"/>
        <end position="206"/>
    </location>
</feature>
<feature type="transmembrane region" description="Helical" evidence="7">
    <location>
        <begin position="81"/>
        <end position="102"/>
    </location>
</feature>
<dbReference type="PANTHER" id="PTHR30176:SF3">
    <property type="entry name" value="FERREDOXIN-TYPE PROTEIN NAPH"/>
    <property type="match status" value="1"/>
</dbReference>
<keyword evidence="5" id="KW-0408">Iron</keyword>
<keyword evidence="7" id="KW-0812">Transmembrane</keyword>
<keyword evidence="6" id="KW-0411">Iron-sulfur</keyword>
<comment type="caution">
    <text evidence="9">The sequence shown here is derived from an EMBL/GenBank/DDBJ whole genome shotgun (WGS) entry which is preliminary data.</text>
</comment>
<proteinExistence type="predicted"/>
<keyword evidence="3" id="KW-0479">Metal-binding</keyword>
<name>A0A2R5FB69_9PROT</name>
<dbReference type="GO" id="GO:0046872">
    <property type="term" value="F:metal ion binding"/>
    <property type="evidence" value="ECO:0007669"/>
    <property type="project" value="UniProtKB-KW"/>
</dbReference>
<feature type="transmembrane region" description="Helical" evidence="7">
    <location>
        <begin position="155"/>
        <end position="173"/>
    </location>
</feature>
<evidence type="ECO:0000256" key="3">
    <source>
        <dbReference type="ARBA" id="ARBA00022723"/>
    </source>
</evidence>
<keyword evidence="10" id="KW-1185">Reference proteome</keyword>
<dbReference type="GO" id="GO:0051539">
    <property type="term" value="F:4 iron, 4 sulfur cluster binding"/>
    <property type="evidence" value="ECO:0007669"/>
    <property type="project" value="UniProtKB-KW"/>
</dbReference>
<evidence type="ECO:0000259" key="8">
    <source>
        <dbReference type="PROSITE" id="PS51379"/>
    </source>
</evidence>
<sequence length="471" mass="52496">MQVASTLAAFKPRKVIPIVPYSVKGRYRSIKTALLVIAYSVYFSLPWLTWHGNTRTGQPLLIDLHALRVNFFDLVIFPHDLIILVGILILGVVMMFMAAALYGRVFCGFFCIQTLWTDAFRWIERAVQGEAQARLRLQKQPWNVNKIARVGLTHLLWLILSFATALTFTLYFLDAPILFARTFAGTAPMAAYVTIIALTAATYIAAGLAREQICRVACPYGKFQTAMQDAHTVTVFYDRSRGERQRGRTAPKAELKDMSQRAAQGYGDCVDCGYCVNVCPTGVDIRKGFQIDCIACGLCVDACDTIMDRLQLPRGLIRFSSDAAVADNRRRINPKAWGYSAVLAGMLAFVFYTARTLTPFDASVQHQAQPLMIRLANGDIKNRYSLRITNKTSQTAEYVLRAEGLSEHALDGRGLWTVPAGKTYTQLVSVVLPEEAARNTRQVKLVLIERGHPRDAKALEISYYSGLSAKL</sequence>
<keyword evidence="1" id="KW-0813">Transport</keyword>
<dbReference type="PANTHER" id="PTHR30176">
    <property type="entry name" value="FERREDOXIN-TYPE PROTEIN NAPH"/>
    <property type="match status" value="1"/>
</dbReference>
<evidence type="ECO:0000256" key="4">
    <source>
        <dbReference type="ARBA" id="ARBA00022982"/>
    </source>
</evidence>
<keyword evidence="2" id="KW-0004">4Fe-4S</keyword>
<keyword evidence="4" id="KW-0249">Electron transport</keyword>
<dbReference type="EMBL" id="BDOQ01000019">
    <property type="protein sequence ID" value="GBG15476.1"/>
    <property type="molecule type" value="Genomic_DNA"/>
</dbReference>
<feature type="transmembrane region" description="Helical" evidence="7">
    <location>
        <begin position="336"/>
        <end position="354"/>
    </location>
</feature>
<dbReference type="OrthoDB" id="9811700at2"/>
<gene>
    <name evidence="9" type="ORF">NMK_3084</name>
</gene>
<dbReference type="Pfam" id="PF11614">
    <property type="entry name" value="FixG_C"/>
    <property type="match status" value="1"/>
</dbReference>
<evidence type="ECO:0000256" key="5">
    <source>
        <dbReference type="ARBA" id="ARBA00023004"/>
    </source>
</evidence>
<organism evidence="9 10">
    <name type="scientific">Novimethylophilus kurashikiensis</name>
    <dbReference type="NCBI Taxonomy" id="1825523"/>
    <lineage>
        <taxon>Bacteria</taxon>
        <taxon>Pseudomonadati</taxon>
        <taxon>Pseudomonadota</taxon>
        <taxon>Betaproteobacteria</taxon>
        <taxon>Nitrosomonadales</taxon>
        <taxon>Methylophilaceae</taxon>
        <taxon>Novimethylophilus</taxon>
    </lineage>
</organism>
<dbReference type="NCBIfam" id="TIGR02745">
    <property type="entry name" value="ccoG_rdxA_fixG"/>
    <property type="match status" value="1"/>
</dbReference>
<feature type="domain" description="4Fe-4S ferredoxin-type" evidence="8">
    <location>
        <begin position="260"/>
        <end position="289"/>
    </location>
</feature>
<dbReference type="InterPro" id="IPR017896">
    <property type="entry name" value="4Fe4S_Fe-S-bd"/>
</dbReference>
<dbReference type="Gene3D" id="1.10.1060.10">
    <property type="entry name" value="Alpha-helical ferredoxin"/>
    <property type="match status" value="1"/>
</dbReference>
<dbReference type="GO" id="GO:0005886">
    <property type="term" value="C:plasma membrane"/>
    <property type="evidence" value="ECO:0007669"/>
    <property type="project" value="TreeGrafter"/>
</dbReference>
<evidence type="ECO:0000313" key="10">
    <source>
        <dbReference type="Proteomes" id="UP000245081"/>
    </source>
</evidence>
<feature type="transmembrane region" description="Helical" evidence="7">
    <location>
        <begin position="32"/>
        <end position="50"/>
    </location>
</feature>
<dbReference type="InterPro" id="IPR014116">
    <property type="entry name" value="Cyt_c_oxidase_cbb3_FixG"/>
</dbReference>
<keyword evidence="7" id="KW-1133">Transmembrane helix</keyword>
<evidence type="ECO:0000256" key="2">
    <source>
        <dbReference type="ARBA" id="ARBA00022485"/>
    </source>
</evidence>
<dbReference type="InterPro" id="IPR051684">
    <property type="entry name" value="Electron_Trans/Redox"/>
</dbReference>
<dbReference type="Gene3D" id="2.60.40.10">
    <property type="entry name" value="Immunoglobulins"/>
    <property type="match status" value="1"/>
</dbReference>
<protein>
    <submittedName>
        <fullName evidence="9">Cytochrome c oxidase accessory protein CcoG</fullName>
    </submittedName>
</protein>
<evidence type="ECO:0000256" key="1">
    <source>
        <dbReference type="ARBA" id="ARBA00022448"/>
    </source>
</evidence>
<evidence type="ECO:0000313" key="9">
    <source>
        <dbReference type="EMBL" id="GBG15476.1"/>
    </source>
</evidence>
<dbReference type="RefSeq" id="WP_109016635.1">
    <property type="nucleotide sequence ID" value="NZ_BDOQ01000019.1"/>
</dbReference>
<dbReference type="InterPro" id="IPR032879">
    <property type="entry name" value="FixG_C"/>
</dbReference>
<dbReference type="PROSITE" id="PS51379">
    <property type="entry name" value="4FE4S_FER_2"/>
    <property type="match status" value="1"/>
</dbReference>